<proteinExistence type="predicted"/>
<sequence length="343" mass="41269">MILGDKLIIMINRDFYFIKQSTGDIWIFYFRANQGIIYKTFKKNSWSEDHILTKNALKNFSVTLFQDNSINVLYQDLEGKIILSEYIEEKWNKKIILTNEKKDLFKIYFKTFVNRNKLQIIFSIFNKENTTATLFHQVLDEKNKLSKPKILDIVKYDYEVPFILYSSDNKDTIIMYQRFIGSHEIGYQTFNKNLKKWSNFNSIDKSKYPFNMNEIRLAILSYENEKNQLTTQLKHELEEQKAQNFFYEKKFKAINKAHNKFIALKNELNENVTLLQESLRDKEKKLKLLENSNIEKEIKIRSLEQELSQDKIKILYLMGKVRNLNTAIRIRYTSIYRNFNMYQ</sequence>
<dbReference type="AlphaFoldDB" id="A0A1S8N288"/>
<dbReference type="STRING" id="169679.CSACC_22710"/>
<feature type="coiled-coil region" evidence="1">
    <location>
        <begin position="212"/>
        <end position="239"/>
    </location>
</feature>
<evidence type="ECO:0000313" key="3">
    <source>
        <dbReference type="Proteomes" id="UP000191154"/>
    </source>
</evidence>
<keyword evidence="1" id="KW-0175">Coiled coil</keyword>
<gene>
    <name evidence="2" type="ORF">CLOSAC_31660</name>
</gene>
<accession>A0A1S8N288</accession>
<organism evidence="2 3">
    <name type="scientific">Clostridium saccharobutylicum</name>
    <dbReference type="NCBI Taxonomy" id="169679"/>
    <lineage>
        <taxon>Bacteria</taxon>
        <taxon>Bacillati</taxon>
        <taxon>Bacillota</taxon>
        <taxon>Clostridia</taxon>
        <taxon>Eubacteriales</taxon>
        <taxon>Clostridiaceae</taxon>
        <taxon>Clostridium</taxon>
    </lineage>
</organism>
<comment type="caution">
    <text evidence="2">The sequence shown here is derived from an EMBL/GenBank/DDBJ whole genome shotgun (WGS) entry which is preliminary data.</text>
</comment>
<dbReference type="EMBL" id="LZYZ01000006">
    <property type="protein sequence ID" value="OOM10545.1"/>
    <property type="molecule type" value="Genomic_DNA"/>
</dbReference>
<protein>
    <submittedName>
        <fullName evidence="2">Uncharacterized protein</fullName>
    </submittedName>
</protein>
<evidence type="ECO:0000256" key="1">
    <source>
        <dbReference type="SAM" id="Coils"/>
    </source>
</evidence>
<reference evidence="2 3" key="1">
    <citation type="submission" date="2016-05" db="EMBL/GenBank/DDBJ databases">
        <title>Microbial solvent formation.</title>
        <authorList>
            <person name="Poehlein A."/>
            <person name="Montoya Solano J.D."/>
            <person name="Flitsch S."/>
            <person name="Krabben P."/>
            <person name="Duerre P."/>
            <person name="Daniel R."/>
        </authorList>
    </citation>
    <scope>NUCLEOTIDE SEQUENCE [LARGE SCALE GENOMIC DNA]</scope>
    <source>
        <strain evidence="2 3">L1-8</strain>
    </source>
</reference>
<dbReference type="Proteomes" id="UP000191154">
    <property type="component" value="Unassembled WGS sequence"/>
</dbReference>
<feature type="coiled-coil region" evidence="1">
    <location>
        <begin position="265"/>
        <end position="306"/>
    </location>
</feature>
<evidence type="ECO:0000313" key="2">
    <source>
        <dbReference type="EMBL" id="OOM10545.1"/>
    </source>
</evidence>
<name>A0A1S8N288_CLOSA</name>